<proteinExistence type="predicted"/>
<reference evidence="1 2" key="1">
    <citation type="submission" date="2019-07" db="EMBL/GenBank/DDBJ databases">
        <title>Complete genome sequence of bacteriophages infecting Erwinia pyrifoliae.</title>
        <authorList>
            <person name="Kim S.G."/>
            <person name="Park S.C."/>
        </authorList>
    </citation>
    <scope>NUCLEOTIDE SEQUENCE [LARGE SCALE GENOMIC DNA]</scope>
</reference>
<accession>A0A5J6DAX4</accession>
<keyword evidence="2" id="KW-1185">Reference proteome</keyword>
<dbReference type="EMBL" id="MN184887">
    <property type="protein sequence ID" value="QEQ95042.1"/>
    <property type="molecule type" value="Genomic_DNA"/>
</dbReference>
<sequence>MSVRLTDQTVCLGQNTSLRVWIFFRRDHTNRGVTLDSPRGGGGGFLGKFKGGFLRQNHWFSCTAKEKGLPLRAYQFTIVGNENHKEKGQ</sequence>
<dbReference type="Proteomes" id="UP000326545">
    <property type="component" value="Segment"/>
</dbReference>
<name>A0A5J6DAX4_9CAUD</name>
<evidence type="ECO:0000313" key="2">
    <source>
        <dbReference type="Proteomes" id="UP000326545"/>
    </source>
</evidence>
<protein>
    <submittedName>
        <fullName evidence="1">Uncharacterized protein</fullName>
    </submittedName>
</protein>
<gene>
    <name evidence="1" type="ORF">pEpSNUABM01_216</name>
</gene>
<organism evidence="1 2">
    <name type="scientific">Erwinia phage pEp_SNUABM_01</name>
    <dbReference type="NCBI Taxonomy" id="2601643"/>
    <lineage>
        <taxon>Viruses</taxon>
        <taxon>Duplodnaviria</taxon>
        <taxon>Heunggongvirae</taxon>
        <taxon>Uroviricota</taxon>
        <taxon>Caudoviricetes</taxon>
        <taxon>Vequintavirinae</taxon>
        <taxon>Henunavirus</taxon>
        <taxon>Henunavirus SNUABM01</taxon>
    </lineage>
</organism>
<evidence type="ECO:0000313" key="1">
    <source>
        <dbReference type="EMBL" id="QEQ95042.1"/>
    </source>
</evidence>